<organism evidence="3 4">
    <name type="scientific">Actinomadura meridiana</name>
    <dbReference type="NCBI Taxonomy" id="559626"/>
    <lineage>
        <taxon>Bacteria</taxon>
        <taxon>Bacillati</taxon>
        <taxon>Actinomycetota</taxon>
        <taxon>Actinomycetes</taxon>
        <taxon>Streptosporangiales</taxon>
        <taxon>Thermomonosporaceae</taxon>
        <taxon>Actinomadura</taxon>
    </lineage>
</organism>
<proteinExistence type="predicted"/>
<evidence type="ECO:0000256" key="1">
    <source>
        <dbReference type="ARBA" id="ARBA00023002"/>
    </source>
</evidence>
<protein>
    <submittedName>
        <fullName evidence="3">Aldo/keto reductase</fullName>
    </submittedName>
</protein>
<evidence type="ECO:0000313" key="3">
    <source>
        <dbReference type="EMBL" id="GAA4228315.1"/>
    </source>
</evidence>
<dbReference type="Proteomes" id="UP001501710">
    <property type="component" value="Unassembled WGS sequence"/>
</dbReference>
<gene>
    <name evidence="3" type="ORF">GCM10022254_18170</name>
</gene>
<accession>A0ABP8BW89</accession>
<dbReference type="InterPro" id="IPR023210">
    <property type="entry name" value="NADP_OxRdtase_dom"/>
</dbReference>
<keyword evidence="4" id="KW-1185">Reference proteome</keyword>
<reference evidence="4" key="1">
    <citation type="journal article" date="2019" name="Int. J. Syst. Evol. Microbiol.">
        <title>The Global Catalogue of Microorganisms (GCM) 10K type strain sequencing project: providing services to taxonomists for standard genome sequencing and annotation.</title>
        <authorList>
            <consortium name="The Broad Institute Genomics Platform"/>
            <consortium name="The Broad Institute Genome Sequencing Center for Infectious Disease"/>
            <person name="Wu L."/>
            <person name="Ma J."/>
        </authorList>
    </citation>
    <scope>NUCLEOTIDE SEQUENCE [LARGE SCALE GENOMIC DNA]</scope>
    <source>
        <strain evidence="4">JCM 17440</strain>
    </source>
</reference>
<dbReference type="SUPFAM" id="SSF51430">
    <property type="entry name" value="NAD(P)-linked oxidoreductase"/>
    <property type="match status" value="1"/>
</dbReference>
<evidence type="ECO:0000313" key="4">
    <source>
        <dbReference type="Proteomes" id="UP001501710"/>
    </source>
</evidence>
<name>A0ABP8BW89_9ACTN</name>
<dbReference type="Gene3D" id="3.20.20.100">
    <property type="entry name" value="NADP-dependent oxidoreductase domain"/>
    <property type="match status" value="1"/>
</dbReference>
<keyword evidence="1" id="KW-0560">Oxidoreductase</keyword>
<dbReference type="PANTHER" id="PTHR43364">
    <property type="entry name" value="NADH-SPECIFIC METHYLGLYOXAL REDUCTASE-RELATED"/>
    <property type="match status" value="1"/>
</dbReference>
<comment type="caution">
    <text evidence="3">The sequence shown here is derived from an EMBL/GenBank/DDBJ whole genome shotgun (WGS) entry which is preliminary data.</text>
</comment>
<dbReference type="Pfam" id="PF00248">
    <property type="entry name" value="Aldo_ket_red"/>
    <property type="match status" value="1"/>
</dbReference>
<feature type="domain" description="NADP-dependent oxidoreductase" evidence="2">
    <location>
        <begin position="35"/>
        <end position="329"/>
    </location>
</feature>
<dbReference type="InterPro" id="IPR036812">
    <property type="entry name" value="NAD(P)_OxRdtase_dom_sf"/>
</dbReference>
<dbReference type="EMBL" id="BAABAS010000004">
    <property type="protein sequence ID" value="GAA4228315.1"/>
    <property type="molecule type" value="Genomic_DNA"/>
</dbReference>
<dbReference type="PANTHER" id="PTHR43364:SF4">
    <property type="entry name" value="NAD(P)-LINKED OXIDOREDUCTASE SUPERFAMILY PROTEIN"/>
    <property type="match status" value="1"/>
</dbReference>
<evidence type="ECO:0000259" key="2">
    <source>
        <dbReference type="Pfam" id="PF00248"/>
    </source>
</evidence>
<sequence length="332" mass="35920">MKPDYERAPAMRKVPLGASGIEISEFVFGAGSIGGIGTSTSTRGFGLDAAQGFERLDEAWELGINVIDTSDSYGGGESEKVVGRWLHDRRPEGVVVSTKVGLISRPDGSRGRDLSAGHIQRRLARSIERLGHVDLFLSHVQDPDTPIEETLEAFSAAQDSGSIGSYGVSNVDLAQLETILRTADERGLHRPIAVENRLNLLDRTDEAGLLPLVRAERLGYTPFSPLAGGVLSERYLDGAPPEAGSRIAVAGDLYYKGFYSPENLEKVAALREIARELSLSVSGLALAWLRDHPAVTAPIVAPRTSAQWDAVREALKVRLDDKDHARVSDIFQ</sequence>
<dbReference type="InterPro" id="IPR050523">
    <property type="entry name" value="AKR_Detox_Biosynth"/>
</dbReference>